<organism evidence="2 3">
    <name type="scientific">Streptomyces marincola</name>
    <dbReference type="NCBI Taxonomy" id="2878388"/>
    <lineage>
        <taxon>Bacteria</taxon>
        <taxon>Bacillati</taxon>
        <taxon>Actinomycetota</taxon>
        <taxon>Actinomycetes</taxon>
        <taxon>Kitasatosporales</taxon>
        <taxon>Streptomycetaceae</taxon>
        <taxon>Streptomyces</taxon>
    </lineage>
</organism>
<dbReference type="Proteomes" id="UP000194218">
    <property type="component" value="Chromosome"/>
</dbReference>
<gene>
    <name evidence="2" type="ORF">CAG99_10630</name>
</gene>
<dbReference type="KEGG" id="smao:CAG99_10630"/>
<keyword evidence="3" id="KW-1185">Reference proteome</keyword>
<proteinExistence type="predicted"/>
<evidence type="ECO:0000313" key="3">
    <source>
        <dbReference type="Proteomes" id="UP000194218"/>
    </source>
</evidence>
<evidence type="ECO:0000313" key="2">
    <source>
        <dbReference type="EMBL" id="ARQ69258.1"/>
    </source>
</evidence>
<evidence type="ECO:0000256" key="1">
    <source>
        <dbReference type="SAM" id="MobiDB-lite"/>
    </source>
</evidence>
<feature type="compositionally biased region" description="Acidic residues" evidence="1">
    <location>
        <begin position="153"/>
        <end position="171"/>
    </location>
</feature>
<sequence>MVAAATLLLTGCGDGDDSGSPFAGIGQAPGGEQEGDGGEADAPPPTSEEGADPGEGGGSGADFDGYWTLSGTGESSLNITGGNATFVESTDAEGDVCYGSVSGSTLTIECTQFGEQLFPETGAELSLSGSTLDVTWSSGTTQTYEGLGAGLEDLPEMPDLEDIPDLEDMPDLGDMPDLSGDSGRSRS</sequence>
<dbReference type="AlphaFoldDB" id="A0A1W7CWT4"/>
<feature type="region of interest" description="Disordered" evidence="1">
    <location>
        <begin position="13"/>
        <end position="67"/>
    </location>
</feature>
<dbReference type="EMBL" id="CP021121">
    <property type="protein sequence ID" value="ARQ69258.1"/>
    <property type="molecule type" value="Genomic_DNA"/>
</dbReference>
<feature type="region of interest" description="Disordered" evidence="1">
    <location>
        <begin position="144"/>
        <end position="187"/>
    </location>
</feature>
<protein>
    <submittedName>
        <fullName evidence="2">Uncharacterized protein</fullName>
    </submittedName>
</protein>
<name>A0A1W7CWT4_9ACTN</name>
<accession>A0A1W7CWT4</accession>
<reference evidence="2 3" key="1">
    <citation type="submission" date="2017-05" db="EMBL/GenBank/DDBJ databases">
        <title>Complete genome sequence of Streptomyces sp. SCSIO 03032 revealed the diverse biosynthetic pathways for its bioactive secondary metabolites.</title>
        <authorList>
            <person name="Ma L."/>
            <person name="Zhu Y."/>
            <person name="Zhang W."/>
            <person name="Zhang G."/>
            <person name="Tian X."/>
            <person name="Zhang S."/>
            <person name="Zhang C."/>
        </authorList>
    </citation>
    <scope>NUCLEOTIDE SEQUENCE [LARGE SCALE GENOMIC DNA]</scope>
    <source>
        <strain evidence="2 3">SCSIO 03032</strain>
    </source>
</reference>